<protein>
    <submittedName>
        <fullName evidence="2">Cupin domain-containing protein</fullName>
    </submittedName>
</protein>
<gene>
    <name evidence="2" type="ORF">DHW31_01670</name>
</gene>
<dbReference type="SUPFAM" id="SSF51182">
    <property type="entry name" value="RmlC-like cupins"/>
    <property type="match status" value="1"/>
</dbReference>
<accession>A0A3D2SCC6</accession>
<dbReference type="Proteomes" id="UP000263098">
    <property type="component" value="Unassembled WGS sequence"/>
</dbReference>
<name>A0A3D2SCC6_9BACE</name>
<dbReference type="Gene3D" id="2.60.120.10">
    <property type="entry name" value="Jelly Rolls"/>
    <property type="match status" value="1"/>
</dbReference>
<dbReference type="Pfam" id="PF07883">
    <property type="entry name" value="Cupin_2"/>
    <property type="match status" value="1"/>
</dbReference>
<feature type="domain" description="Cupin type-2" evidence="1">
    <location>
        <begin position="35"/>
        <end position="98"/>
    </location>
</feature>
<comment type="caution">
    <text evidence="2">The sequence shown here is derived from an EMBL/GenBank/DDBJ whole genome shotgun (WGS) entry which is preliminary data.</text>
</comment>
<sequence>MKITNFVTPPEHINFLAKNLFGNCGEIINGSIAYLEPNGGGPVQLHTHEHDHLFIVVRGEAKVLFENSTHIIRENESFLVKGTLLHSVWNNALETTTMIGISVKSSDDRCIK</sequence>
<dbReference type="EMBL" id="DPVG01000062">
    <property type="protein sequence ID" value="HCK23489.1"/>
    <property type="molecule type" value="Genomic_DNA"/>
</dbReference>
<dbReference type="RefSeq" id="WP_308765460.1">
    <property type="nucleotide sequence ID" value="NZ_JBKEAZ010000170.1"/>
</dbReference>
<organism evidence="2 3">
    <name type="scientific">Bacteroides graminisolvens</name>
    <dbReference type="NCBI Taxonomy" id="477666"/>
    <lineage>
        <taxon>Bacteria</taxon>
        <taxon>Pseudomonadati</taxon>
        <taxon>Bacteroidota</taxon>
        <taxon>Bacteroidia</taxon>
        <taxon>Bacteroidales</taxon>
        <taxon>Bacteroidaceae</taxon>
        <taxon>Bacteroides</taxon>
    </lineage>
</organism>
<evidence type="ECO:0000313" key="3">
    <source>
        <dbReference type="Proteomes" id="UP000263098"/>
    </source>
</evidence>
<dbReference type="InterPro" id="IPR014710">
    <property type="entry name" value="RmlC-like_jellyroll"/>
</dbReference>
<dbReference type="InterPro" id="IPR013096">
    <property type="entry name" value="Cupin_2"/>
</dbReference>
<dbReference type="InterPro" id="IPR011051">
    <property type="entry name" value="RmlC_Cupin_sf"/>
</dbReference>
<evidence type="ECO:0000259" key="1">
    <source>
        <dbReference type="Pfam" id="PF07883"/>
    </source>
</evidence>
<evidence type="ECO:0000313" key="2">
    <source>
        <dbReference type="EMBL" id="HCK23489.1"/>
    </source>
</evidence>
<reference evidence="2 3" key="1">
    <citation type="journal article" date="2018" name="Nat. Biotechnol.">
        <title>A standardized bacterial taxonomy based on genome phylogeny substantially revises the tree of life.</title>
        <authorList>
            <person name="Parks D.H."/>
            <person name="Chuvochina M."/>
            <person name="Waite D.W."/>
            <person name="Rinke C."/>
            <person name="Skarshewski A."/>
            <person name="Chaumeil P.A."/>
            <person name="Hugenholtz P."/>
        </authorList>
    </citation>
    <scope>NUCLEOTIDE SEQUENCE [LARGE SCALE GENOMIC DNA]</scope>
    <source>
        <strain evidence="2">UBA9667</strain>
    </source>
</reference>
<dbReference type="AlphaFoldDB" id="A0A3D2SCC6"/>
<proteinExistence type="predicted"/>